<feature type="domain" description="C-methyltransferase" evidence="1">
    <location>
        <begin position="261"/>
        <end position="366"/>
    </location>
</feature>
<evidence type="ECO:0000313" key="2">
    <source>
        <dbReference type="EMBL" id="QHT17398.1"/>
    </source>
</evidence>
<name>A0A6C0DKE2_9ZZZZ</name>
<dbReference type="CDD" id="cd02440">
    <property type="entry name" value="AdoMet_MTases"/>
    <property type="match status" value="1"/>
</dbReference>
<dbReference type="SUPFAM" id="SSF53335">
    <property type="entry name" value="S-adenosyl-L-methionine-dependent methyltransferases"/>
    <property type="match status" value="1"/>
</dbReference>
<dbReference type="InterPro" id="IPR029063">
    <property type="entry name" value="SAM-dependent_MTases_sf"/>
</dbReference>
<dbReference type="Gene3D" id="3.40.50.720">
    <property type="entry name" value="NAD(P)-binding Rossmann-like Domain"/>
    <property type="match status" value="1"/>
</dbReference>
<protein>
    <recommendedName>
        <fullName evidence="1">C-methyltransferase domain-containing protein</fullName>
    </recommendedName>
</protein>
<dbReference type="EMBL" id="MN739634">
    <property type="protein sequence ID" value="QHT17398.1"/>
    <property type="molecule type" value="Genomic_DNA"/>
</dbReference>
<evidence type="ECO:0000259" key="1">
    <source>
        <dbReference type="Pfam" id="PF08484"/>
    </source>
</evidence>
<organism evidence="2">
    <name type="scientific">viral metagenome</name>
    <dbReference type="NCBI Taxonomy" id="1070528"/>
    <lineage>
        <taxon>unclassified sequences</taxon>
        <taxon>metagenomes</taxon>
        <taxon>organismal metagenomes</taxon>
    </lineage>
</organism>
<dbReference type="Gene3D" id="3.40.50.150">
    <property type="entry name" value="Vaccinia Virus protein VP39"/>
    <property type="match status" value="1"/>
</dbReference>
<dbReference type="InterPro" id="IPR013691">
    <property type="entry name" value="MeTrfase_14"/>
</dbReference>
<dbReference type="AlphaFoldDB" id="A0A6C0DKE2"/>
<sequence length="375" mass="44272">MTRNFCVICSGKLNNIFILDNVPIKLCCTDIPTYKKYPLSFSQCDDCFTIQLDNLIPLNELYSDSHNYNSIGNTWENYFNLFISKIQPIIKNKIILEIGCPSGKIVLNLKENFQKWYIVEPNKNLKVVFPKNVFFIQDFFDEKFYLNEKVNVIIHSHLFEHIYDFTFFLKKCYDLLYDDGEMFFGVPDMMYFTNSNICPFLGIFFEHTCFLNKENITLLLNNNCFDVIEIIDYENHSTLYHCKKINKFANDLIVNSKNKFINYYDNFIKSIDIYTDYIIKCNEIIKNTIKDVYIFGASYNSQLLISLGLEIENIKGILDNCKEKQNKFLYGFNLKIYDPNVITNKNCIIILKNGYYVNEILKQIQELNINTEIIL</sequence>
<accession>A0A6C0DKE2</accession>
<dbReference type="Pfam" id="PF13489">
    <property type="entry name" value="Methyltransf_23"/>
    <property type="match status" value="1"/>
</dbReference>
<dbReference type="Pfam" id="PF08484">
    <property type="entry name" value="Methyltransf_14"/>
    <property type="match status" value="1"/>
</dbReference>
<proteinExistence type="predicted"/>
<reference evidence="2" key="1">
    <citation type="journal article" date="2020" name="Nature">
        <title>Giant virus diversity and host interactions through global metagenomics.</title>
        <authorList>
            <person name="Schulz F."/>
            <person name="Roux S."/>
            <person name="Paez-Espino D."/>
            <person name="Jungbluth S."/>
            <person name="Walsh D.A."/>
            <person name="Denef V.J."/>
            <person name="McMahon K.D."/>
            <person name="Konstantinidis K.T."/>
            <person name="Eloe-Fadrosh E.A."/>
            <person name="Kyrpides N.C."/>
            <person name="Woyke T."/>
        </authorList>
    </citation>
    <scope>NUCLEOTIDE SEQUENCE</scope>
    <source>
        <strain evidence="2">GVMAG-M-3300023174-24</strain>
    </source>
</reference>